<accession>A0ABT7YX26</accession>
<keyword evidence="5" id="KW-1185">Reference proteome</keyword>
<keyword evidence="2" id="KW-0597">Phosphoprotein</keyword>
<evidence type="ECO:0000313" key="4">
    <source>
        <dbReference type="EMBL" id="MDN3243180.1"/>
    </source>
</evidence>
<dbReference type="InterPro" id="IPR009081">
    <property type="entry name" value="PP-bd_ACP"/>
</dbReference>
<evidence type="ECO:0000313" key="5">
    <source>
        <dbReference type="Proteomes" id="UP001171902"/>
    </source>
</evidence>
<reference evidence="4" key="1">
    <citation type="submission" date="2023-06" db="EMBL/GenBank/DDBJ databases">
        <title>Gycomyces niveus sp.nov., a novel actinomycete isolated from soil in Shouguang.</title>
        <authorList>
            <person name="Yang X."/>
            <person name="Zhao J."/>
        </authorList>
    </citation>
    <scope>NUCLEOTIDE SEQUENCE</scope>
    <source>
        <strain evidence="4">NEAU C2</strain>
    </source>
</reference>
<dbReference type="InterPro" id="IPR006162">
    <property type="entry name" value="Ppantetheine_attach_site"/>
</dbReference>
<dbReference type="Gene3D" id="1.10.1200.10">
    <property type="entry name" value="ACP-like"/>
    <property type="match status" value="1"/>
</dbReference>
<dbReference type="PROSITE" id="PS00012">
    <property type="entry name" value="PHOSPHOPANTETHEINE"/>
    <property type="match status" value="1"/>
</dbReference>
<dbReference type="Proteomes" id="UP001171902">
    <property type="component" value="Unassembled WGS sequence"/>
</dbReference>
<dbReference type="PROSITE" id="PS50075">
    <property type="entry name" value="CARRIER"/>
    <property type="match status" value="1"/>
</dbReference>
<feature type="domain" description="Carrier" evidence="3">
    <location>
        <begin position="8"/>
        <end position="83"/>
    </location>
</feature>
<dbReference type="InterPro" id="IPR020806">
    <property type="entry name" value="PKS_PP-bd"/>
</dbReference>
<sequence>MTEASAAPALELVLPRLIQQCVEILEIDGLEADANFFDFGGDSLAVVELLGAIHDEWGVELAVDQLLSASDLTAVAIIVTNALAHARPA</sequence>
<organism evidence="4 5">
    <name type="scientific">Glycomyces tritici</name>
    <dbReference type="NCBI Taxonomy" id="2665176"/>
    <lineage>
        <taxon>Bacteria</taxon>
        <taxon>Bacillati</taxon>
        <taxon>Actinomycetota</taxon>
        <taxon>Actinomycetes</taxon>
        <taxon>Glycomycetales</taxon>
        <taxon>Glycomycetaceae</taxon>
        <taxon>Glycomyces</taxon>
    </lineage>
</organism>
<name>A0ABT7YX26_9ACTN</name>
<evidence type="ECO:0000256" key="2">
    <source>
        <dbReference type="ARBA" id="ARBA00022553"/>
    </source>
</evidence>
<gene>
    <name evidence="4" type="ORF">QWI33_25890</name>
</gene>
<dbReference type="EMBL" id="JAUEMJ010000011">
    <property type="protein sequence ID" value="MDN3243180.1"/>
    <property type="molecule type" value="Genomic_DNA"/>
</dbReference>
<dbReference type="InterPro" id="IPR036736">
    <property type="entry name" value="ACP-like_sf"/>
</dbReference>
<dbReference type="Pfam" id="PF00550">
    <property type="entry name" value="PP-binding"/>
    <property type="match status" value="1"/>
</dbReference>
<dbReference type="SUPFAM" id="SSF47336">
    <property type="entry name" value="ACP-like"/>
    <property type="match status" value="1"/>
</dbReference>
<dbReference type="SMART" id="SM00823">
    <property type="entry name" value="PKS_PP"/>
    <property type="match status" value="1"/>
</dbReference>
<protein>
    <submittedName>
        <fullName evidence="4">Acyl carrier protein</fullName>
    </submittedName>
</protein>
<proteinExistence type="predicted"/>
<evidence type="ECO:0000259" key="3">
    <source>
        <dbReference type="PROSITE" id="PS50075"/>
    </source>
</evidence>
<evidence type="ECO:0000256" key="1">
    <source>
        <dbReference type="ARBA" id="ARBA00022450"/>
    </source>
</evidence>
<comment type="caution">
    <text evidence="4">The sequence shown here is derived from an EMBL/GenBank/DDBJ whole genome shotgun (WGS) entry which is preliminary data.</text>
</comment>
<dbReference type="RefSeq" id="WP_289959739.1">
    <property type="nucleotide sequence ID" value="NZ_JAUEMJ010000011.1"/>
</dbReference>
<keyword evidence="1" id="KW-0596">Phosphopantetheine</keyword>